<reference evidence="1" key="1">
    <citation type="submission" date="2014-05" db="EMBL/GenBank/DDBJ databases">
        <authorList>
            <person name="Chronopoulou M."/>
        </authorList>
    </citation>
    <scope>NUCLEOTIDE SEQUENCE</scope>
    <source>
        <tissue evidence="1">Whole organism</tissue>
    </source>
</reference>
<organism evidence="1">
    <name type="scientific">Lepeophtheirus salmonis</name>
    <name type="common">Salmon louse</name>
    <name type="synonym">Caligus salmonis</name>
    <dbReference type="NCBI Taxonomy" id="72036"/>
    <lineage>
        <taxon>Eukaryota</taxon>
        <taxon>Metazoa</taxon>
        <taxon>Ecdysozoa</taxon>
        <taxon>Arthropoda</taxon>
        <taxon>Crustacea</taxon>
        <taxon>Multicrustacea</taxon>
        <taxon>Hexanauplia</taxon>
        <taxon>Copepoda</taxon>
        <taxon>Siphonostomatoida</taxon>
        <taxon>Caligidae</taxon>
        <taxon>Lepeophtheirus</taxon>
    </lineage>
</organism>
<evidence type="ECO:0000313" key="1">
    <source>
        <dbReference type="EMBL" id="CDW23324.1"/>
    </source>
</evidence>
<protein>
    <submittedName>
        <fullName evidence="1">Uncharacterized protein</fullName>
    </submittedName>
</protein>
<dbReference type="AlphaFoldDB" id="A0A0K2TB85"/>
<dbReference type="EMBL" id="HACA01005963">
    <property type="protein sequence ID" value="CDW23324.1"/>
    <property type="molecule type" value="Transcribed_RNA"/>
</dbReference>
<sequence length="50" mass="6027">MQNMIYIHHYYSSHIFTFHICSNVINISIFKSSSSFWVLIRIFFSHKSLT</sequence>
<proteinExistence type="predicted"/>
<name>A0A0K2TB85_LEPSM</name>
<accession>A0A0K2TB85</accession>